<feature type="region of interest" description="Disordered" evidence="1">
    <location>
        <begin position="1"/>
        <end position="28"/>
    </location>
</feature>
<dbReference type="AlphaFoldDB" id="A0A4V1Q2C6"/>
<sequence>MSDSEYPSVPHRRAKGKKGKRSGHGQSSQMEFMKGAHNFRVNDVNVRHTEGDYHDHSVKNTHNDFSSHVRNEYDQSNSRAPIFNGNIHGPVNNYNHGIVVSKPRRGDKGEFDTPGDAQQKRQQQSFRSKRDEDGNFIRVFDQSYSHAPLYNGNIGREVNNHDHSISLEGYDELPENLPQVIEAHHKGLLAKITNQLRLLEIGALTRLLHLGMVAQGTANSLARRCRCMLSLLRTINLTTRQQIRGLVRGMAIPAERTQRLILTSLARDITQILDTSISSNRLHMATSPTMGART</sequence>
<gene>
    <name evidence="2" type="ORF">EST38_g11236</name>
</gene>
<accession>A0A4V1Q2C6</accession>
<evidence type="ECO:0000313" key="3">
    <source>
        <dbReference type="Proteomes" id="UP000290288"/>
    </source>
</evidence>
<dbReference type="Proteomes" id="UP000290288">
    <property type="component" value="Unassembled WGS sequence"/>
</dbReference>
<evidence type="ECO:0000313" key="2">
    <source>
        <dbReference type="EMBL" id="RXW14618.1"/>
    </source>
</evidence>
<name>A0A4V1Q2C6_9AGAR</name>
<dbReference type="OrthoDB" id="10408292at2759"/>
<comment type="caution">
    <text evidence="2">The sequence shown here is derived from an EMBL/GenBank/DDBJ whole genome shotgun (WGS) entry which is preliminary data.</text>
</comment>
<evidence type="ECO:0000256" key="1">
    <source>
        <dbReference type="SAM" id="MobiDB-lite"/>
    </source>
</evidence>
<feature type="region of interest" description="Disordered" evidence="1">
    <location>
        <begin position="99"/>
        <end position="132"/>
    </location>
</feature>
<reference evidence="2 3" key="1">
    <citation type="submission" date="2019-01" db="EMBL/GenBank/DDBJ databases">
        <title>Draft genome sequence of Psathyrella aberdarensis IHI B618.</title>
        <authorList>
            <person name="Buettner E."/>
            <person name="Kellner H."/>
        </authorList>
    </citation>
    <scope>NUCLEOTIDE SEQUENCE [LARGE SCALE GENOMIC DNA]</scope>
    <source>
        <strain evidence="2 3">IHI B618</strain>
    </source>
</reference>
<feature type="compositionally biased region" description="Basic residues" evidence="1">
    <location>
        <begin position="10"/>
        <end position="23"/>
    </location>
</feature>
<proteinExistence type="predicted"/>
<keyword evidence="3" id="KW-1185">Reference proteome</keyword>
<dbReference type="EMBL" id="SDEE01000673">
    <property type="protein sequence ID" value="RXW14618.1"/>
    <property type="molecule type" value="Genomic_DNA"/>
</dbReference>
<organism evidence="2 3">
    <name type="scientific">Candolleomyces aberdarensis</name>
    <dbReference type="NCBI Taxonomy" id="2316362"/>
    <lineage>
        <taxon>Eukaryota</taxon>
        <taxon>Fungi</taxon>
        <taxon>Dikarya</taxon>
        <taxon>Basidiomycota</taxon>
        <taxon>Agaricomycotina</taxon>
        <taxon>Agaricomycetes</taxon>
        <taxon>Agaricomycetidae</taxon>
        <taxon>Agaricales</taxon>
        <taxon>Agaricineae</taxon>
        <taxon>Psathyrellaceae</taxon>
        <taxon>Candolleomyces</taxon>
    </lineage>
</organism>
<protein>
    <submittedName>
        <fullName evidence="2">Uncharacterized protein</fullName>
    </submittedName>
</protein>